<comment type="caution">
    <text evidence="8">The sequence shown here is derived from an EMBL/GenBank/DDBJ whole genome shotgun (WGS) entry which is preliminary data.</text>
</comment>
<dbReference type="OrthoDB" id="443318at2759"/>
<feature type="signal peptide" evidence="7">
    <location>
        <begin position="1"/>
        <end position="16"/>
    </location>
</feature>
<dbReference type="Gene3D" id="3.40.50.1820">
    <property type="entry name" value="alpha/beta hydrolase"/>
    <property type="match status" value="1"/>
</dbReference>
<gene>
    <name evidence="8" type="ORF">SteCoe_26051</name>
</gene>
<dbReference type="AlphaFoldDB" id="A0A1R2BDS4"/>
<accession>A0A1R2BDS4</accession>
<evidence type="ECO:0000256" key="1">
    <source>
        <dbReference type="ARBA" id="ARBA00009431"/>
    </source>
</evidence>
<keyword evidence="3" id="KW-0645">Protease</keyword>
<dbReference type="PRINTS" id="PR00724">
    <property type="entry name" value="CRBOXYPTASEC"/>
</dbReference>
<evidence type="ECO:0000256" key="4">
    <source>
        <dbReference type="ARBA" id="ARBA00022729"/>
    </source>
</evidence>
<evidence type="ECO:0000313" key="8">
    <source>
        <dbReference type="EMBL" id="OMJ74913.1"/>
    </source>
</evidence>
<dbReference type="PANTHER" id="PTHR11802">
    <property type="entry name" value="SERINE PROTEASE FAMILY S10 SERINE CARBOXYPEPTIDASE"/>
    <property type="match status" value="1"/>
</dbReference>
<dbReference type="Pfam" id="PF00450">
    <property type="entry name" value="Peptidase_S10"/>
    <property type="match status" value="1"/>
</dbReference>
<evidence type="ECO:0000256" key="5">
    <source>
        <dbReference type="ARBA" id="ARBA00022801"/>
    </source>
</evidence>
<protein>
    <submittedName>
        <fullName evidence="8">Uncharacterized protein</fullName>
    </submittedName>
</protein>
<dbReference type="PANTHER" id="PTHR11802:SF3">
    <property type="entry name" value="RETINOID-INDUCIBLE SERINE CARBOXYPEPTIDASE"/>
    <property type="match status" value="1"/>
</dbReference>
<dbReference type="Proteomes" id="UP000187209">
    <property type="component" value="Unassembled WGS sequence"/>
</dbReference>
<dbReference type="GO" id="GO:0004185">
    <property type="term" value="F:serine-type carboxypeptidase activity"/>
    <property type="evidence" value="ECO:0007669"/>
    <property type="project" value="InterPro"/>
</dbReference>
<evidence type="ECO:0000256" key="7">
    <source>
        <dbReference type="SAM" id="SignalP"/>
    </source>
</evidence>
<keyword evidence="5" id="KW-0378">Hydrolase</keyword>
<dbReference type="SUPFAM" id="SSF53474">
    <property type="entry name" value="alpha/beta-Hydrolases"/>
    <property type="match status" value="1"/>
</dbReference>
<dbReference type="InterPro" id="IPR001563">
    <property type="entry name" value="Peptidase_S10"/>
</dbReference>
<reference evidence="8 9" key="1">
    <citation type="submission" date="2016-11" db="EMBL/GenBank/DDBJ databases">
        <title>The macronuclear genome of Stentor coeruleus: a giant cell with tiny introns.</title>
        <authorList>
            <person name="Slabodnick M."/>
            <person name="Ruby J.G."/>
            <person name="Reiff S.B."/>
            <person name="Swart E.C."/>
            <person name="Gosai S."/>
            <person name="Prabakaran S."/>
            <person name="Witkowska E."/>
            <person name="Larue G.E."/>
            <person name="Fisher S."/>
            <person name="Freeman R.M."/>
            <person name="Gunawardena J."/>
            <person name="Chu W."/>
            <person name="Stover N.A."/>
            <person name="Gregory B.D."/>
            <person name="Nowacki M."/>
            <person name="Derisi J."/>
            <person name="Roy S.W."/>
            <person name="Marshall W.F."/>
            <person name="Sood P."/>
        </authorList>
    </citation>
    <scope>NUCLEOTIDE SEQUENCE [LARGE SCALE GENOMIC DNA]</scope>
    <source>
        <strain evidence="8">WM001</strain>
    </source>
</reference>
<evidence type="ECO:0000256" key="3">
    <source>
        <dbReference type="ARBA" id="ARBA00022670"/>
    </source>
</evidence>
<proteinExistence type="inferred from homology"/>
<dbReference type="InterPro" id="IPR029058">
    <property type="entry name" value="AB_hydrolase_fold"/>
</dbReference>
<organism evidence="8 9">
    <name type="scientific">Stentor coeruleus</name>
    <dbReference type="NCBI Taxonomy" id="5963"/>
    <lineage>
        <taxon>Eukaryota</taxon>
        <taxon>Sar</taxon>
        <taxon>Alveolata</taxon>
        <taxon>Ciliophora</taxon>
        <taxon>Postciliodesmatophora</taxon>
        <taxon>Heterotrichea</taxon>
        <taxon>Heterotrichida</taxon>
        <taxon>Stentoridae</taxon>
        <taxon>Stentor</taxon>
    </lineage>
</organism>
<evidence type="ECO:0000313" key="9">
    <source>
        <dbReference type="Proteomes" id="UP000187209"/>
    </source>
</evidence>
<comment type="similarity">
    <text evidence="1">Belongs to the peptidase S10 family.</text>
</comment>
<keyword evidence="2" id="KW-0121">Carboxypeptidase</keyword>
<evidence type="ECO:0000256" key="6">
    <source>
        <dbReference type="ARBA" id="ARBA00023180"/>
    </source>
</evidence>
<dbReference type="EMBL" id="MPUH01000721">
    <property type="protein sequence ID" value="OMJ74913.1"/>
    <property type="molecule type" value="Genomic_DNA"/>
</dbReference>
<feature type="chain" id="PRO_5012051353" evidence="7">
    <location>
        <begin position="17"/>
        <end position="421"/>
    </location>
</feature>
<name>A0A1R2BDS4_9CILI</name>
<keyword evidence="4 7" id="KW-0732">Signal</keyword>
<keyword evidence="9" id="KW-1185">Reference proteome</keyword>
<keyword evidence="6" id="KW-0325">Glycoprotein</keyword>
<dbReference type="GO" id="GO:0006508">
    <property type="term" value="P:proteolysis"/>
    <property type="evidence" value="ECO:0007669"/>
    <property type="project" value="UniProtKB-KW"/>
</dbReference>
<evidence type="ECO:0000256" key="2">
    <source>
        <dbReference type="ARBA" id="ARBA00022645"/>
    </source>
</evidence>
<sequence>MFISLLLTLVAADTDSTFTINGFTGVSGEIITNSMTGSSIFFWQFDAYNGNITTDTRPLVIWNQGGPGCGSEIGLLLEGIAPITVDQYGNAQNNPSSWNTRVHILSIDFPYDSGFSVALQPEDLQNTTQSSVVYLYNFLIRLGQKYPTWFKRDVYWFGEDYSGHFIPAIASLILQNNAVAGNIVIPLKGIALGNPWVDGSYQTQYYDMAAYNLGIINAQQRSTIWNNQNNILNYINQQNYTLAFNSWQFTLGQFESMTGNVNVYNTRTTSNMTFSNLVYFLNTPSIKTKVLNVPSSAIWAACNSDVFYDFENDFMLNFPTTMIPQLLGQLKVMIYHGIDDLYCNTLGLNQWIKNLNWPYASNFFQSRRGFWNVQGSIAGYAQTYSNLTYIQVLNAGQAVGFKQPYAFRDMAFRFIFNQGWN</sequence>